<feature type="domain" description="Glyoxalase/fosfomycin resistance/dioxygenase" evidence="1">
    <location>
        <begin position="2"/>
        <end position="121"/>
    </location>
</feature>
<dbReference type="SUPFAM" id="SSF54593">
    <property type="entry name" value="Glyoxalase/Bleomycin resistance protein/Dihydroxybiphenyl dioxygenase"/>
    <property type="match status" value="1"/>
</dbReference>
<dbReference type="EMBL" id="CP019343">
    <property type="protein sequence ID" value="ARN73843.1"/>
    <property type="molecule type" value="Genomic_DNA"/>
</dbReference>
<dbReference type="OrthoDB" id="9800438at2"/>
<evidence type="ECO:0000313" key="2">
    <source>
        <dbReference type="EMBL" id="ARN73843.1"/>
    </source>
</evidence>
<dbReference type="Gene3D" id="3.10.180.10">
    <property type="entry name" value="2,3-Dihydroxybiphenyl 1,2-Dioxygenase, domain 1"/>
    <property type="match status" value="1"/>
</dbReference>
<dbReference type="RefSeq" id="WP_085757963.1">
    <property type="nucleotide sequence ID" value="NZ_CP019343.1"/>
</dbReference>
<evidence type="ECO:0000313" key="3">
    <source>
        <dbReference type="Proteomes" id="UP000193450"/>
    </source>
</evidence>
<sequence>MLSHVTLGVNNIEESTKFYDAVMETIGYQRGSCGESWVGYGDISGKCIDTLWLLTPANGEAATSGNGTNVGLVAPTRESVDKFYNTALANGGVDEGAPGIRAVNHPNFYAAYVRDLDGNKLLAVCHEAE</sequence>
<evidence type="ECO:0000259" key="1">
    <source>
        <dbReference type="Pfam" id="PF00903"/>
    </source>
</evidence>
<dbReference type="KEGG" id="osg:BST96_06775"/>
<organism evidence="2 3">
    <name type="scientific">Oceanicoccus sagamiensis</name>
    <dbReference type="NCBI Taxonomy" id="716816"/>
    <lineage>
        <taxon>Bacteria</taxon>
        <taxon>Pseudomonadati</taxon>
        <taxon>Pseudomonadota</taxon>
        <taxon>Gammaproteobacteria</taxon>
        <taxon>Cellvibrionales</taxon>
        <taxon>Spongiibacteraceae</taxon>
        <taxon>Oceanicoccus</taxon>
    </lineage>
</organism>
<protein>
    <recommendedName>
        <fullName evidence="1">Glyoxalase/fosfomycin resistance/dioxygenase domain-containing protein</fullName>
    </recommendedName>
</protein>
<dbReference type="InterPro" id="IPR029068">
    <property type="entry name" value="Glyas_Bleomycin-R_OHBP_Dase"/>
</dbReference>
<dbReference type="PANTHER" id="PTHR35006:SF1">
    <property type="entry name" value="BLL2941 PROTEIN"/>
    <property type="match status" value="1"/>
</dbReference>
<dbReference type="AlphaFoldDB" id="A0A1X9NIN0"/>
<dbReference type="PANTHER" id="PTHR35006">
    <property type="entry name" value="GLYOXALASE FAMILY PROTEIN (AFU_ORTHOLOGUE AFUA_5G14830)"/>
    <property type="match status" value="1"/>
</dbReference>
<name>A0A1X9NIN0_9GAMM</name>
<gene>
    <name evidence="2" type="ORF">BST96_06775</name>
</gene>
<reference evidence="2 3" key="1">
    <citation type="submission" date="2016-11" db="EMBL/GenBank/DDBJ databases">
        <title>Trade-off between light-utilization and light-protection in marine flavobacteria.</title>
        <authorList>
            <person name="Kumagai Y."/>
        </authorList>
    </citation>
    <scope>NUCLEOTIDE SEQUENCE [LARGE SCALE GENOMIC DNA]</scope>
    <source>
        <strain evidence="2 3">NBRC 107125</strain>
    </source>
</reference>
<proteinExistence type="predicted"/>
<accession>A0A1X9NIN0</accession>
<dbReference type="InterPro" id="IPR004360">
    <property type="entry name" value="Glyas_Fos-R_dOase_dom"/>
</dbReference>
<dbReference type="Pfam" id="PF00903">
    <property type="entry name" value="Glyoxalase"/>
    <property type="match status" value="1"/>
</dbReference>
<dbReference type="STRING" id="716816.BST96_06775"/>
<dbReference type="Proteomes" id="UP000193450">
    <property type="component" value="Chromosome"/>
</dbReference>
<keyword evidence="3" id="KW-1185">Reference proteome</keyword>
<dbReference type="CDD" id="cd07262">
    <property type="entry name" value="VOC_like"/>
    <property type="match status" value="1"/>
</dbReference>